<evidence type="ECO:0000313" key="2">
    <source>
        <dbReference type="Proteomes" id="UP000248333"/>
    </source>
</evidence>
<dbReference type="EMBL" id="PYBV01000005">
    <property type="protein sequence ID" value="PYC75198.1"/>
    <property type="molecule type" value="Genomic_DNA"/>
</dbReference>
<accession>A0A318NTH0</accession>
<comment type="caution">
    <text evidence="1">The sequence shown here is derived from an EMBL/GenBank/DDBJ whole genome shotgun (WGS) entry which is preliminary data.</text>
</comment>
<proteinExistence type="predicted"/>
<evidence type="ECO:0000313" key="1">
    <source>
        <dbReference type="EMBL" id="PYC75198.1"/>
    </source>
</evidence>
<gene>
    <name evidence="1" type="ORF">C7C45_04840</name>
</gene>
<name>A0A318NTH0_9ACTN</name>
<keyword evidence="2" id="KW-1185">Reference proteome</keyword>
<organism evidence="1 2">
    <name type="scientific">Micromonospora arborensis</name>
    <dbReference type="NCBI Taxonomy" id="2116518"/>
    <lineage>
        <taxon>Bacteria</taxon>
        <taxon>Bacillati</taxon>
        <taxon>Actinomycetota</taxon>
        <taxon>Actinomycetes</taxon>
        <taxon>Micromonosporales</taxon>
        <taxon>Micromonosporaceae</taxon>
        <taxon>Micromonospora</taxon>
    </lineage>
</organism>
<dbReference type="RefSeq" id="WP_110562403.1">
    <property type="nucleotide sequence ID" value="NZ_PYBV01000005.1"/>
</dbReference>
<reference evidence="1 2" key="1">
    <citation type="submission" date="2018-03" db="EMBL/GenBank/DDBJ databases">
        <title>Bioinformatic expansion and discovery of thiopeptide antibiotics.</title>
        <authorList>
            <person name="Schwalen C.J."/>
            <person name="Hudson G.A."/>
            <person name="Mitchell D.A."/>
        </authorList>
    </citation>
    <scope>NUCLEOTIDE SEQUENCE [LARGE SCALE GENOMIC DNA]</scope>
    <source>
        <strain evidence="1 2">NRRL 8041</strain>
    </source>
</reference>
<protein>
    <submittedName>
        <fullName evidence="1">Uncharacterized protein</fullName>
    </submittedName>
</protein>
<dbReference type="AlphaFoldDB" id="A0A318NTH0"/>
<dbReference type="Proteomes" id="UP000248333">
    <property type="component" value="Unassembled WGS sequence"/>
</dbReference>
<sequence length="78" mass="8870">MIDTDTVAPAGVMRQRVREMRQRARRDKSPRGAWLRGVLADGRLDLEIQYVSTYAYEVADPLGRFSESDLIAAMEGRQ</sequence>